<dbReference type="InterPro" id="IPR013747">
    <property type="entry name" value="ACP_syn_III_C"/>
</dbReference>
<dbReference type="InterPro" id="IPR036527">
    <property type="entry name" value="SCP2_sterol-bd_dom_sf"/>
</dbReference>
<dbReference type="InterPro" id="IPR012340">
    <property type="entry name" value="NA-bd_OB-fold"/>
</dbReference>
<dbReference type="eggNOG" id="COG3255">
    <property type="taxonomic scope" value="Bacteria"/>
</dbReference>
<dbReference type="Proteomes" id="UP000006055">
    <property type="component" value="Chromosome"/>
</dbReference>
<dbReference type="SUPFAM" id="SSF53901">
    <property type="entry name" value="Thiolase-like"/>
    <property type="match status" value="2"/>
</dbReference>
<name>I4C458_DESTA</name>
<dbReference type="InterPro" id="IPR016039">
    <property type="entry name" value="Thiolase-like"/>
</dbReference>
<dbReference type="InterPro" id="IPR057326">
    <property type="entry name" value="KR_dom"/>
</dbReference>
<dbReference type="SUPFAM" id="SSF55718">
    <property type="entry name" value="SCP-like"/>
    <property type="match status" value="1"/>
</dbReference>
<gene>
    <name evidence="7" type="ordered locus">Desti_1638</name>
</gene>
<protein>
    <submittedName>
        <fullName evidence="7">3-hydroxy-3-methylglutaryl CoA synthase</fullName>
    </submittedName>
</protein>
<dbReference type="GO" id="GO:0005737">
    <property type="term" value="C:cytoplasm"/>
    <property type="evidence" value="ECO:0007669"/>
    <property type="project" value="UniProtKB-ARBA"/>
</dbReference>
<evidence type="ECO:0000256" key="5">
    <source>
        <dbReference type="ARBA" id="ARBA00023140"/>
    </source>
</evidence>
<dbReference type="PANTHER" id="PTHR45024:SF2">
    <property type="entry name" value="SCP2 DOMAIN-CONTAINING PROTEIN"/>
    <property type="match status" value="1"/>
</dbReference>
<dbReference type="Pfam" id="PF00106">
    <property type="entry name" value="adh_short"/>
    <property type="match status" value="1"/>
</dbReference>
<dbReference type="STRING" id="706587.Desti_1638"/>
<feature type="domain" description="Ketoreductase" evidence="6">
    <location>
        <begin position="497"/>
        <end position="688"/>
    </location>
</feature>
<evidence type="ECO:0000313" key="7">
    <source>
        <dbReference type="EMBL" id="AFM24349.1"/>
    </source>
</evidence>
<dbReference type="InterPro" id="IPR003033">
    <property type="entry name" value="SCP2_sterol-bd_dom"/>
</dbReference>
<dbReference type="OrthoDB" id="9802564at2"/>
<accession>I4C458</accession>
<dbReference type="eggNOG" id="COG1545">
    <property type="taxonomic scope" value="Bacteria"/>
</dbReference>
<dbReference type="Gene3D" id="3.30.1050.10">
    <property type="entry name" value="SCP2 sterol-binding domain"/>
    <property type="match status" value="1"/>
</dbReference>
<evidence type="ECO:0000256" key="3">
    <source>
        <dbReference type="ARBA" id="ARBA00022679"/>
    </source>
</evidence>
<keyword evidence="3" id="KW-0808">Transferase</keyword>
<evidence type="ECO:0000256" key="1">
    <source>
        <dbReference type="ARBA" id="ARBA00004275"/>
    </source>
</evidence>
<dbReference type="PRINTS" id="PR00081">
    <property type="entry name" value="GDHRDH"/>
</dbReference>
<dbReference type="AlphaFoldDB" id="I4C458"/>
<dbReference type="EMBL" id="CP003360">
    <property type="protein sequence ID" value="AFM24349.1"/>
    <property type="molecule type" value="Genomic_DNA"/>
</dbReference>
<keyword evidence="5" id="KW-0576">Peroxisome</keyword>
<sequence length="908" mass="98467">MIGIVSYGGYIPRLRLNRMSIYQTMGWFAPAVVLVAQGERSFCNWDEDSLTMAVSASQDCLRDLDKSAVHGVYLCSTSLPFADRSNAGMLKTALNLRDDIVTQDLTSSLKSGTTGLIAALSSIGREGRKNILVTASDKRETKAAYFYEMWFGDGAASLLVGDSDVIAEFKGSYSVSHDFVDHFRGDRSKYDYMWEERWVRDAGYSRIVPEAVKGLFGKLSISMDQVDKFVFPCFFKAEHRKIAASLGAGPEKLVDNLHDVCGETGTAHPLVMLVQTLEQAKPGDRILVAGFGQGCDALYFQVTENIVNLPQRVGIGGSLANKKTTDNYAKFLRFRDLIQTEMGIRAEMPTQTAMTVLWRNRKMLLGMVGGKCTECGTPQFPKMDICVNPDCRKTGTQVEYEFADSPATVKSFTGDLLAVSLDPPAIYGMVQFDGGGRFMADFTDCELSDVRVGQPVKLAFRKRYTDTERGFSGYFWKAVPLPIQEEPKSDEIRFDGQVAIVTGAGAGLGRIYALELAKRGAKLVVNDLGGSRDGAGGSQAAADTVVEEIKALGAEAVASYDSVATPEGGAAIVEKAVEAFGRVDIVINNAGILRDRTLAKMEPSEWAAIRSVHLDGAFNVTKPAFMKMREQGYGRIIVTTSAAGLYGNFGQTNYSAAKMGLAGFMNTLKLEGEKYNIKINAVAPVAATRLTEDVLPPDLFEKLKPEYVAPLVLYLCADSCSETGMVFNAEMGCYNRAAVVTGPGAIVGDGVAPPTPEQIQQNWDAINDMTGAAESYNATVALGAMLEAFNPKSESTTPAPKPTVTVKSIFERMPEAFRSDKAAGVDVVFQYRITGSGGGEWHVIIKDAACTVLPGKHEKPTTSIIMSDEDFLALITGKLNAMQAFTSGKLKIEGDLMKSQLIEKLFKF</sequence>
<evidence type="ECO:0000256" key="4">
    <source>
        <dbReference type="ARBA" id="ARBA00023002"/>
    </source>
</evidence>
<dbReference type="GO" id="GO:0016746">
    <property type="term" value="F:acyltransferase activity"/>
    <property type="evidence" value="ECO:0007669"/>
    <property type="project" value="InterPro"/>
</dbReference>
<dbReference type="CDD" id="cd05353">
    <property type="entry name" value="hydroxyacyl-CoA-like_DH_SDR_c-like"/>
    <property type="match status" value="1"/>
</dbReference>
<evidence type="ECO:0000259" key="6">
    <source>
        <dbReference type="SMART" id="SM00822"/>
    </source>
</evidence>
<comment type="subcellular location">
    <subcellularLocation>
        <location evidence="1">Peroxisome</location>
    </subcellularLocation>
</comment>
<dbReference type="Pfam" id="PF01796">
    <property type="entry name" value="OB_ChsH2_C"/>
    <property type="match status" value="1"/>
</dbReference>
<dbReference type="SUPFAM" id="SSF50249">
    <property type="entry name" value="Nucleic acid-binding proteins"/>
    <property type="match status" value="1"/>
</dbReference>
<dbReference type="InterPro" id="IPR002878">
    <property type="entry name" value="ChsH2_C"/>
</dbReference>
<comment type="similarity">
    <text evidence="2">Belongs to the short-chain dehydrogenases/reductases (SDR) family.</text>
</comment>
<dbReference type="Gene3D" id="3.40.47.10">
    <property type="match status" value="1"/>
</dbReference>
<dbReference type="SMART" id="SM00822">
    <property type="entry name" value="PKS_KR"/>
    <property type="match status" value="1"/>
</dbReference>
<dbReference type="KEGG" id="dti:Desti_1638"/>
<dbReference type="SUPFAM" id="SSF51735">
    <property type="entry name" value="NAD(P)-binding Rossmann-fold domains"/>
    <property type="match status" value="1"/>
</dbReference>
<dbReference type="GO" id="GO:0016491">
    <property type="term" value="F:oxidoreductase activity"/>
    <property type="evidence" value="ECO:0007669"/>
    <property type="project" value="UniProtKB-KW"/>
</dbReference>
<dbReference type="InterPro" id="IPR051687">
    <property type="entry name" value="Peroxisomal_Beta-Oxidation"/>
</dbReference>
<dbReference type="PATRIC" id="fig|706587.4.peg.1872"/>
<proteinExistence type="inferred from homology"/>
<dbReference type="RefSeq" id="WP_014809497.1">
    <property type="nucleotide sequence ID" value="NC_018025.1"/>
</dbReference>
<organism evidence="7 8">
    <name type="scientific">Desulfomonile tiedjei (strain ATCC 49306 / DSM 6799 / DCB-1)</name>
    <dbReference type="NCBI Taxonomy" id="706587"/>
    <lineage>
        <taxon>Bacteria</taxon>
        <taxon>Pseudomonadati</taxon>
        <taxon>Thermodesulfobacteriota</taxon>
        <taxon>Desulfomonilia</taxon>
        <taxon>Desulfomonilales</taxon>
        <taxon>Desulfomonilaceae</taxon>
        <taxon>Desulfomonile</taxon>
    </lineage>
</organism>
<dbReference type="PANTHER" id="PTHR45024">
    <property type="entry name" value="DEHYDROGENASES, SHORT CHAIN"/>
    <property type="match status" value="1"/>
</dbReference>
<evidence type="ECO:0000313" key="8">
    <source>
        <dbReference type="Proteomes" id="UP000006055"/>
    </source>
</evidence>
<dbReference type="PRINTS" id="PR00080">
    <property type="entry name" value="SDRFAMILY"/>
</dbReference>
<dbReference type="eggNOG" id="COG3425">
    <property type="taxonomic scope" value="Bacteria"/>
</dbReference>
<reference evidence="8" key="1">
    <citation type="submission" date="2012-06" db="EMBL/GenBank/DDBJ databases">
        <title>Complete sequence of chromosome of Desulfomonile tiedjei DSM 6799.</title>
        <authorList>
            <person name="Lucas S."/>
            <person name="Copeland A."/>
            <person name="Lapidus A."/>
            <person name="Glavina del Rio T."/>
            <person name="Dalin E."/>
            <person name="Tice H."/>
            <person name="Bruce D."/>
            <person name="Goodwin L."/>
            <person name="Pitluck S."/>
            <person name="Peters L."/>
            <person name="Ovchinnikova G."/>
            <person name="Zeytun A."/>
            <person name="Lu M."/>
            <person name="Kyrpides N."/>
            <person name="Mavromatis K."/>
            <person name="Ivanova N."/>
            <person name="Brettin T."/>
            <person name="Detter J.C."/>
            <person name="Han C."/>
            <person name="Larimer F."/>
            <person name="Land M."/>
            <person name="Hauser L."/>
            <person name="Markowitz V."/>
            <person name="Cheng J.-F."/>
            <person name="Hugenholtz P."/>
            <person name="Woyke T."/>
            <person name="Wu D."/>
            <person name="Spring S."/>
            <person name="Schroeder M."/>
            <person name="Brambilla E."/>
            <person name="Klenk H.-P."/>
            <person name="Eisen J.A."/>
        </authorList>
    </citation>
    <scope>NUCLEOTIDE SEQUENCE [LARGE SCALE GENOMIC DNA]</scope>
    <source>
        <strain evidence="8">ATCC 49306 / DSM 6799 / DCB-1</strain>
    </source>
</reference>
<dbReference type="Gene3D" id="3.40.50.720">
    <property type="entry name" value="NAD(P)-binding Rossmann-like Domain"/>
    <property type="match status" value="1"/>
</dbReference>
<dbReference type="InterPro" id="IPR002347">
    <property type="entry name" value="SDR_fam"/>
</dbReference>
<keyword evidence="4" id="KW-0560">Oxidoreductase</keyword>
<dbReference type="Pfam" id="PF02036">
    <property type="entry name" value="SCP2"/>
    <property type="match status" value="1"/>
</dbReference>
<dbReference type="eggNOG" id="COG1028">
    <property type="taxonomic scope" value="Bacteria"/>
</dbReference>
<evidence type="ECO:0000256" key="2">
    <source>
        <dbReference type="ARBA" id="ARBA00006484"/>
    </source>
</evidence>
<dbReference type="CDD" id="cd00827">
    <property type="entry name" value="init_cond_enzymes"/>
    <property type="match status" value="1"/>
</dbReference>
<dbReference type="HOGENOM" id="CLU_014654_0_0_7"/>
<dbReference type="Pfam" id="PF08541">
    <property type="entry name" value="ACP_syn_III_C"/>
    <property type="match status" value="1"/>
</dbReference>
<keyword evidence="8" id="KW-1185">Reference proteome</keyword>
<dbReference type="InterPro" id="IPR036291">
    <property type="entry name" value="NAD(P)-bd_dom_sf"/>
</dbReference>